<feature type="non-terminal residue" evidence="3">
    <location>
        <position position="380"/>
    </location>
</feature>
<dbReference type="Gene3D" id="3.40.630.30">
    <property type="match status" value="1"/>
</dbReference>
<evidence type="ECO:0000259" key="2">
    <source>
        <dbReference type="PROSITE" id="PS51186"/>
    </source>
</evidence>
<reference evidence="3" key="1">
    <citation type="submission" date="2013-08" db="EMBL/GenBank/DDBJ databases">
        <authorList>
            <person name="Mendez C."/>
            <person name="Richter M."/>
            <person name="Ferrer M."/>
            <person name="Sanchez J."/>
        </authorList>
    </citation>
    <scope>NUCLEOTIDE SEQUENCE</scope>
</reference>
<reference evidence="3" key="2">
    <citation type="journal article" date="2014" name="ISME J.">
        <title>Microbial stratification in low pH oxic and suboxic macroscopic growths along an acid mine drainage.</title>
        <authorList>
            <person name="Mendez-Garcia C."/>
            <person name="Mesa V."/>
            <person name="Sprenger R.R."/>
            <person name="Richter M."/>
            <person name="Diez M.S."/>
            <person name="Solano J."/>
            <person name="Bargiela R."/>
            <person name="Golyshina O.V."/>
            <person name="Manteca A."/>
            <person name="Ramos J.L."/>
            <person name="Gallego J.R."/>
            <person name="Llorente I."/>
            <person name="Martins Dos Santos V.A."/>
            <person name="Jensen O.N."/>
            <person name="Pelaez A.I."/>
            <person name="Sanchez J."/>
            <person name="Ferrer M."/>
        </authorList>
    </citation>
    <scope>NUCLEOTIDE SEQUENCE</scope>
</reference>
<protein>
    <submittedName>
        <fullName evidence="3">GCN5-related N-acetyltransferase</fullName>
    </submittedName>
</protein>
<dbReference type="SUPFAM" id="SSF55729">
    <property type="entry name" value="Acyl-CoA N-acyltransferases (Nat)"/>
    <property type="match status" value="1"/>
</dbReference>
<dbReference type="Pfam" id="PF13380">
    <property type="entry name" value="CoA_binding_2"/>
    <property type="match status" value="1"/>
</dbReference>
<proteinExistence type="predicted"/>
<dbReference type="EMBL" id="AUZY01010073">
    <property type="protein sequence ID" value="EQD39954.1"/>
    <property type="molecule type" value="Genomic_DNA"/>
</dbReference>
<dbReference type="CDD" id="cd04301">
    <property type="entry name" value="NAT_SF"/>
    <property type="match status" value="1"/>
</dbReference>
<name>T1AFZ3_9ZZZZ</name>
<dbReference type="SUPFAM" id="SSF51735">
    <property type="entry name" value="NAD(P)-binding Rossmann-fold domains"/>
    <property type="match status" value="1"/>
</dbReference>
<evidence type="ECO:0000256" key="1">
    <source>
        <dbReference type="SAM" id="MobiDB-lite"/>
    </source>
</evidence>
<feature type="region of interest" description="Disordered" evidence="1">
    <location>
        <begin position="347"/>
        <end position="380"/>
    </location>
</feature>
<keyword evidence="3" id="KW-0808">Transferase</keyword>
<dbReference type="PROSITE" id="PS51186">
    <property type="entry name" value="GNAT"/>
    <property type="match status" value="1"/>
</dbReference>
<dbReference type="Pfam" id="PF00583">
    <property type="entry name" value="Acetyltransf_1"/>
    <property type="match status" value="1"/>
</dbReference>
<dbReference type="PANTHER" id="PTHR42793">
    <property type="entry name" value="COA BINDING DOMAIN CONTAINING PROTEIN"/>
    <property type="match status" value="1"/>
</dbReference>
<dbReference type="InterPro" id="IPR036291">
    <property type="entry name" value="NAD(P)-bd_dom_sf"/>
</dbReference>
<dbReference type="InterPro" id="IPR003781">
    <property type="entry name" value="CoA-bd"/>
</dbReference>
<accession>T1AFZ3</accession>
<dbReference type="PANTHER" id="PTHR42793:SF1">
    <property type="entry name" value="PEPTIDYL-LYSINE N-ACETYLTRANSFERASE PATZ"/>
    <property type="match status" value="1"/>
</dbReference>
<dbReference type="InterPro" id="IPR016181">
    <property type="entry name" value="Acyl_CoA_acyltransferase"/>
</dbReference>
<organism evidence="3">
    <name type="scientific">mine drainage metagenome</name>
    <dbReference type="NCBI Taxonomy" id="410659"/>
    <lineage>
        <taxon>unclassified sequences</taxon>
        <taxon>metagenomes</taxon>
        <taxon>ecological metagenomes</taxon>
    </lineage>
</organism>
<sequence length="380" mass="40519">MPAPGADQKVPSGPVPTRGGDAGPLSRGLAQGFPDRGVLLLRSGLAVELRQLTPGDFALLENFLERLSPETREQRFMGAVAPEVAARGLLSPLPDGERLALVILSGEPGSPRIIAHGEYVRDRPGTEGAEIAFLVEDAYQGRGIGSALLERLTLVAVRNGIRRFWARTSLGNRPMLEVFRSMGFALTETASGGEVEVRLPLEAPSHFLERYEFRERLATVASLVPFFDPRGVAVFGVSRVKEGLGRAILRHLRAGGYPGGIYPIHPLAGELEGLPAFPSLAAVPDGVDLAVLALPAHALPSVVDDCGRKGVRGLVVVTGGYTDGGEEGRRLQRELVDRARGWGMRVLGPATLGSHPPRPSHPAECEPRPGNPAFRPSGLR</sequence>
<gene>
    <name evidence="3" type="ORF">B1B_15151</name>
</gene>
<dbReference type="InterPro" id="IPR000182">
    <property type="entry name" value="GNAT_dom"/>
</dbReference>
<dbReference type="GO" id="GO:0016747">
    <property type="term" value="F:acyltransferase activity, transferring groups other than amino-acyl groups"/>
    <property type="evidence" value="ECO:0007669"/>
    <property type="project" value="InterPro"/>
</dbReference>
<feature type="region of interest" description="Disordered" evidence="1">
    <location>
        <begin position="1"/>
        <end position="28"/>
    </location>
</feature>
<feature type="domain" description="N-acetyltransferase" evidence="2">
    <location>
        <begin position="47"/>
        <end position="202"/>
    </location>
</feature>
<dbReference type="AlphaFoldDB" id="T1AFZ3"/>
<dbReference type="SMART" id="SM00881">
    <property type="entry name" value="CoA_binding"/>
    <property type="match status" value="1"/>
</dbReference>
<comment type="caution">
    <text evidence="3">The sequence shown here is derived from an EMBL/GenBank/DDBJ whole genome shotgun (WGS) entry which is preliminary data.</text>
</comment>
<dbReference type="Gene3D" id="3.40.50.720">
    <property type="entry name" value="NAD(P)-binding Rossmann-like Domain"/>
    <property type="match status" value="1"/>
</dbReference>
<evidence type="ECO:0000313" key="3">
    <source>
        <dbReference type="EMBL" id="EQD39954.1"/>
    </source>
</evidence>